<evidence type="ECO:0000259" key="3">
    <source>
        <dbReference type="PROSITE" id="PS51459"/>
    </source>
</evidence>
<evidence type="ECO:0000256" key="1">
    <source>
        <dbReference type="PIRSR" id="PIRSR640198-1"/>
    </source>
</evidence>
<evidence type="ECO:0000313" key="4">
    <source>
        <dbReference type="EMBL" id="EID50885.1"/>
    </source>
</evidence>
<feature type="binding site" evidence="2">
    <location>
        <begin position="57"/>
        <end position="58"/>
    </location>
    <ligand>
        <name>ATP</name>
        <dbReference type="ChEBI" id="CHEBI:30616"/>
    </ligand>
</feature>
<feature type="active site" evidence="1">
    <location>
        <position position="12"/>
    </location>
</feature>
<feature type="domain" description="Fido" evidence="3">
    <location>
        <begin position="1"/>
        <end position="81"/>
    </location>
</feature>
<dbReference type="GO" id="GO:0005524">
    <property type="term" value="F:ATP binding"/>
    <property type="evidence" value="ECO:0007669"/>
    <property type="project" value="UniProtKB-KW"/>
</dbReference>
<keyword evidence="2" id="KW-0547">Nucleotide-binding</keyword>
<dbReference type="InterPro" id="IPR036597">
    <property type="entry name" value="Fido-like_dom_sf"/>
</dbReference>
<sequence>MAIVHHRFVWIHPFGNGNGRVSRLLTYAMLVKLGFTSASGYRALNPTVVFGSDRQAYYEHLSIADSLRDEDIEKWCLYVLHGVASDMKNILDLSSSAFVLNELYGPALEKAYDEALLTGKEVAVLLKIADSGEVSAGDVKDLLPGSSAVRSKQLKSLLDRDLLYRPEGTRKYSARAWGNDLSIHLVRRLDELGMLPSILRDGL</sequence>
<dbReference type="PROSITE" id="PS51459">
    <property type="entry name" value="FIDO"/>
    <property type="match status" value="1"/>
</dbReference>
<dbReference type="PATRIC" id="fig|1125724.3.peg.1355"/>
<keyword evidence="2" id="KW-0067">ATP-binding</keyword>
<dbReference type="AlphaFoldDB" id="I0USN2"/>
<dbReference type="OrthoDB" id="9813719at2"/>
<organism evidence="4 5">
    <name type="scientific">Rothia aeria F0474</name>
    <dbReference type="NCBI Taxonomy" id="1125724"/>
    <lineage>
        <taxon>Bacteria</taxon>
        <taxon>Bacillati</taxon>
        <taxon>Actinomycetota</taxon>
        <taxon>Actinomycetes</taxon>
        <taxon>Micrococcales</taxon>
        <taxon>Micrococcaceae</taxon>
        <taxon>Rothia</taxon>
    </lineage>
</organism>
<dbReference type="Proteomes" id="UP000004863">
    <property type="component" value="Unassembled WGS sequence"/>
</dbReference>
<evidence type="ECO:0000256" key="2">
    <source>
        <dbReference type="PIRSR" id="PIRSR640198-2"/>
    </source>
</evidence>
<proteinExistence type="predicted"/>
<name>I0USN2_9MICC</name>
<evidence type="ECO:0000313" key="5">
    <source>
        <dbReference type="Proteomes" id="UP000004863"/>
    </source>
</evidence>
<keyword evidence="5" id="KW-1185">Reference proteome</keyword>
<dbReference type="PANTHER" id="PTHR13504:SF38">
    <property type="entry name" value="FIDO DOMAIN-CONTAINING PROTEIN"/>
    <property type="match status" value="1"/>
</dbReference>
<dbReference type="InterPro" id="IPR040198">
    <property type="entry name" value="Fido_containing"/>
</dbReference>
<comment type="caution">
    <text evidence="4">The sequence shown here is derived from an EMBL/GenBank/DDBJ whole genome shotgun (WGS) entry which is preliminary data.</text>
</comment>
<dbReference type="RefSeq" id="WP_006888623.1">
    <property type="nucleotide sequence ID" value="NZ_AJJQ01000036.1"/>
</dbReference>
<dbReference type="Pfam" id="PF02661">
    <property type="entry name" value="Fic"/>
    <property type="match status" value="1"/>
</dbReference>
<dbReference type="PANTHER" id="PTHR13504">
    <property type="entry name" value="FIDO DOMAIN-CONTAINING PROTEIN DDB_G0283145"/>
    <property type="match status" value="1"/>
</dbReference>
<dbReference type="SUPFAM" id="SSF140931">
    <property type="entry name" value="Fic-like"/>
    <property type="match status" value="1"/>
</dbReference>
<dbReference type="EMBL" id="AJJQ01000036">
    <property type="protein sequence ID" value="EID50885.1"/>
    <property type="molecule type" value="Genomic_DNA"/>
</dbReference>
<accession>I0USN2</accession>
<reference evidence="4" key="1">
    <citation type="submission" date="2012-03" db="EMBL/GenBank/DDBJ databases">
        <authorList>
            <person name="Durkin A.S."/>
            <person name="McCorrison J."/>
            <person name="Torralba M."/>
            <person name="Gillis M."/>
            <person name="Methe B."/>
            <person name="Sutton G."/>
            <person name="Nelson K.E."/>
        </authorList>
    </citation>
    <scope>NUCLEOTIDE SEQUENCE [LARGE SCALE GENOMIC DNA]</scope>
    <source>
        <strain evidence="4">F0474</strain>
    </source>
</reference>
<dbReference type="Gene3D" id="1.10.3290.10">
    <property type="entry name" value="Fido-like domain"/>
    <property type="match status" value="1"/>
</dbReference>
<gene>
    <name evidence="4" type="ORF">HMPREF1324_0076</name>
</gene>
<dbReference type="InterPro" id="IPR003812">
    <property type="entry name" value="Fido"/>
</dbReference>
<protein>
    <submittedName>
        <fullName evidence="4">Fic/DOC domain protein</fullName>
    </submittedName>
</protein>